<dbReference type="Gene3D" id="1.10.220.10">
    <property type="entry name" value="Annexin"/>
    <property type="match status" value="4"/>
</dbReference>
<dbReference type="GO" id="GO:0005544">
    <property type="term" value="F:calcium-dependent phospholipid binding"/>
    <property type="evidence" value="ECO:0007669"/>
    <property type="project" value="UniProtKB-KW"/>
</dbReference>
<dbReference type="FunFam" id="1.10.220.10:FF:000003">
    <property type="entry name" value="Annexin"/>
    <property type="match status" value="1"/>
</dbReference>
<dbReference type="SUPFAM" id="SSF47874">
    <property type="entry name" value="Annexin"/>
    <property type="match status" value="1"/>
</dbReference>
<dbReference type="FunFam" id="1.10.220.10:FF:000002">
    <property type="entry name" value="Annexin"/>
    <property type="match status" value="1"/>
</dbReference>
<evidence type="ECO:0000313" key="7">
    <source>
        <dbReference type="Proteomes" id="UP001620626"/>
    </source>
</evidence>
<dbReference type="PRINTS" id="PR00196">
    <property type="entry name" value="ANNEXIN"/>
</dbReference>
<dbReference type="PROSITE" id="PS51897">
    <property type="entry name" value="ANNEXIN_2"/>
    <property type="match status" value="3"/>
</dbReference>
<dbReference type="PANTHER" id="PTHR10502:SF102">
    <property type="entry name" value="ANNEXIN B11"/>
    <property type="match status" value="1"/>
</dbReference>
<evidence type="ECO:0000256" key="3">
    <source>
        <dbReference type="ARBA" id="ARBA00022837"/>
    </source>
</evidence>
<gene>
    <name evidence="6" type="ORF">niasHT_035138</name>
</gene>
<comment type="caution">
    <text evidence="6">The sequence shown here is derived from an EMBL/GenBank/DDBJ whole genome shotgun (WGS) entry which is preliminary data.</text>
</comment>
<dbReference type="Pfam" id="PF00191">
    <property type="entry name" value="Annexin"/>
    <property type="match status" value="4"/>
</dbReference>
<name>A0ABD2IYX8_9BILA</name>
<dbReference type="Proteomes" id="UP001620626">
    <property type="component" value="Unassembled WGS sequence"/>
</dbReference>
<accession>A0ABD2IYX8</accession>
<evidence type="ECO:0000256" key="2">
    <source>
        <dbReference type="ARBA" id="ARBA00022737"/>
    </source>
</evidence>
<keyword evidence="5" id="KW-0111">Calcium/phospholipid-binding</keyword>
<keyword evidence="7" id="KW-1185">Reference proteome</keyword>
<dbReference type="InterPro" id="IPR018502">
    <property type="entry name" value="Annexin_repeat"/>
</dbReference>
<evidence type="ECO:0000313" key="6">
    <source>
        <dbReference type="EMBL" id="KAL3084312.1"/>
    </source>
</evidence>
<dbReference type="InterPro" id="IPR037104">
    <property type="entry name" value="Annexin_sf"/>
</dbReference>
<proteinExistence type="inferred from homology"/>
<keyword evidence="4" id="KW-0041">Annexin</keyword>
<keyword evidence="3" id="KW-0106">Calcium</keyword>
<comment type="similarity">
    <text evidence="1">Belongs to the annexin family.</text>
</comment>
<organism evidence="6 7">
    <name type="scientific">Heterodera trifolii</name>
    <dbReference type="NCBI Taxonomy" id="157864"/>
    <lineage>
        <taxon>Eukaryota</taxon>
        <taxon>Metazoa</taxon>
        <taxon>Ecdysozoa</taxon>
        <taxon>Nematoda</taxon>
        <taxon>Chromadorea</taxon>
        <taxon>Rhabditida</taxon>
        <taxon>Tylenchina</taxon>
        <taxon>Tylenchomorpha</taxon>
        <taxon>Tylenchoidea</taxon>
        <taxon>Heteroderidae</taxon>
        <taxon>Heteroderinae</taxon>
        <taxon>Heterodera</taxon>
    </lineage>
</organism>
<sequence>MSNATKNILGTPTIVDNVSFDTKVSANFLHKAIEEKRKDEIIHLLCTISNQQRQELALEFKQLFGEDLSAKLKKALSGDFEELILALLEPPAVYDAQQMHRAMSGLGTRESVLIEILVTHSNRQIDEMKRVYEQLYGHPLEKDIVGDTSGAFQRLLVSLCNDSRDESWSSDPIRANMTARALFKESEVESGVNDVLFNQVLANENFIQLHLIFEEYQKVSGHPIEQAIQQQFSGDTRDGYLAVVECVRNRHAFFAKVLQNSTKSFLGIGRRDSDLIRLIVTRAECDMVEIKEQFMQMFNTPLEKAIESNCSGPYKDGLLTLPLNKLLPVGVDFDLLVGTIVLVANASKFKISPSFATAHFAAVGSAAALPPMPLKLHRSNGDDRWESNWRGGGVTSSTPPPICCASFASGAAARATEATD</sequence>
<dbReference type="EMBL" id="JBICBT010001082">
    <property type="protein sequence ID" value="KAL3084312.1"/>
    <property type="molecule type" value="Genomic_DNA"/>
</dbReference>
<evidence type="ECO:0000256" key="5">
    <source>
        <dbReference type="ARBA" id="ARBA00023302"/>
    </source>
</evidence>
<keyword evidence="2" id="KW-0677">Repeat</keyword>
<dbReference type="AlphaFoldDB" id="A0ABD2IYX8"/>
<protein>
    <recommendedName>
        <fullName evidence="8">Annexin</fullName>
    </recommendedName>
</protein>
<dbReference type="InterPro" id="IPR001464">
    <property type="entry name" value="Annexin"/>
</dbReference>
<evidence type="ECO:0000256" key="1">
    <source>
        <dbReference type="ARBA" id="ARBA00007831"/>
    </source>
</evidence>
<dbReference type="SMART" id="SM00335">
    <property type="entry name" value="ANX"/>
    <property type="match status" value="4"/>
</dbReference>
<evidence type="ECO:0008006" key="8">
    <source>
        <dbReference type="Google" id="ProtNLM"/>
    </source>
</evidence>
<evidence type="ECO:0000256" key="4">
    <source>
        <dbReference type="ARBA" id="ARBA00023216"/>
    </source>
</evidence>
<dbReference type="PANTHER" id="PTHR10502">
    <property type="entry name" value="ANNEXIN"/>
    <property type="match status" value="1"/>
</dbReference>
<reference evidence="6 7" key="1">
    <citation type="submission" date="2024-10" db="EMBL/GenBank/DDBJ databases">
        <authorList>
            <person name="Kim D."/>
        </authorList>
    </citation>
    <scope>NUCLEOTIDE SEQUENCE [LARGE SCALE GENOMIC DNA]</scope>
    <source>
        <strain evidence="6">BH-2024</strain>
    </source>
</reference>